<dbReference type="InterPro" id="IPR036188">
    <property type="entry name" value="FAD/NAD-bd_sf"/>
</dbReference>
<dbReference type="GO" id="GO:0016491">
    <property type="term" value="F:oxidoreductase activity"/>
    <property type="evidence" value="ECO:0007669"/>
    <property type="project" value="UniProtKB-KW"/>
</dbReference>
<keyword evidence="6" id="KW-1185">Reference proteome</keyword>
<dbReference type="InterPro" id="IPR003953">
    <property type="entry name" value="FAD-dep_OxRdtase_2_FAD-bd"/>
</dbReference>
<dbReference type="Proteomes" id="UP000006362">
    <property type="component" value="Chromosome"/>
</dbReference>
<evidence type="ECO:0000259" key="4">
    <source>
        <dbReference type="Pfam" id="PF21688"/>
    </source>
</evidence>
<dbReference type="PANTHER" id="PTHR42842">
    <property type="entry name" value="FAD/NAD(P)-BINDING OXIDOREDUCTASE"/>
    <property type="match status" value="1"/>
</dbReference>
<protein>
    <submittedName>
        <fullName evidence="5">HI0933 family protein</fullName>
    </submittedName>
</protein>
<evidence type="ECO:0000256" key="1">
    <source>
        <dbReference type="ARBA" id="ARBA00022630"/>
    </source>
</evidence>
<dbReference type="Gene3D" id="3.50.50.60">
    <property type="entry name" value="FAD/NAD(P)-binding domain"/>
    <property type="match status" value="2"/>
</dbReference>
<dbReference type="InterPro" id="IPR028348">
    <property type="entry name" value="FAD-binding_protein"/>
</dbReference>
<organism evidence="5 6">
    <name type="scientific">Thermovibrio ammonificans (strain DSM 15698 / JCM 12110 / HB-1)</name>
    <dbReference type="NCBI Taxonomy" id="648996"/>
    <lineage>
        <taxon>Bacteria</taxon>
        <taxon>Pseudomonadati</taxon>
        <taxon>Aquificota</taxon>
        <taxon>Aquificia</taxon>
        <taxon>Desulfurobacteriales</taxon>
        <taxon>Desulfurobacteriaceae</taxon>
        <taxon>Thermovibrio</taxon>
    </lineage>
</organism>
<dbReference type="Pfam" id="PF00890">
    <property type="entry name" value="FAD_binding_2"/>
    <property type="match status" value="1"/>
</dbReference>
<dbReference type="SUPFAM" id="SSF51905">
    <property type="entry name" value="FAD/NAD(P)-binding domain"/>
    <property type="match status" value="1"/>
</dbReference>
<dbReference type="PIRSF" id="PIRSF038984">
    <property type="entry name" value="FAD_binding_protein"/>
    <property type="match status" value="1"/>
</dbReference>
<dbReference type="HOGENOM" id="CLU_028644_3_0_0"/>
<keyword evidence="1" id="KW-0285">Flavoprotein</keyword>
<dbReference type="KEGG" id="tam:Theam_0404"/>
<gene>
    <name evidence="5" type="ordered locus">Theam_0404</name>
</gene>
<feature type="domain" description="FAD-dependent protein C-terminal" evidence="4">
    <location>
        <begin position="273"/>
        <end position="467"/>
    </location>
</feature>
<name>E8T4W4_THEA1</name>
<dbReference type="InterPro" id="IPR049516">
    <property type="entry name" value="FAD-depend_C"/>
</dbReference>
<reference evidence="5" key="1">
    <citation type="submission" date="2011-01" db="EMBL/GenBank/DDBJ databases">
        <title>Complete sequence of chromosome of Thermovibrio ammonificans HB-1.</title>
        <authorList>
            <consortium name="US DOE Joint Genome Institute"/>
            <person name="Lucas S."/>
            <person name="Copeland A."/>
            <person name="Lapidus A."/>
            <person name="Cheng J.-F."/>
            <person name="Goodwin L."/>
            <person name="Pitluck S."/>
            <person name="Davenport K."/>
            <person name="Detter J.C."/>
            <person name="Han C."/>
            <person name="Tapia R."/>
            <person name="Land M."/>
            <person name="Hauser L."/>
            <person name="Kyrpides N."/>
            <person name="Ivanova N."/>
            <person name="Ovchinnikova G."/>
            <person name="Vetriani C."/>
            <person name="Woyke T."/>
        </authorList>
    </citation>
    <scope>NUCLEOTIDE SEQUENCE [LARGE SCALE GENOMIC DNA]</scope>
    <source>
        <strain evidence="5">HB-1</strain>
    </source>
</reference>
<proteinExistence type="predicted"/>
<evidence type="ECO:0000256" key="2">
    <source>
        <dbReference type="ARBA" id="ARBA00023002"/>
    </source>
</evidence>
<feature type="domain" description="FAD-dependent oxidoreductase 2 FAD-binding" evidence="3">
    <location>
        <begin position="85"/>
        <end position="116"/>
    </location>
</feature>
<dbReference type="AlphaFoldDB" id="E8T4W4"/>
<evidence type="ECO:0000313" key="5">
    <source>
        <dbReference type="EMBL" id="ADU96376.1"/>
    </source>
</evidence>
<dbReference type="Pfam" id="PF21688">
    <property type="entry name" value="FAD-depend_C"/>
    <property type="match status" value="1"/>
</dbReference>
<dbReference type="PANTHER" id="PTHR42842:SF3">
    <property type="entry name" value="FAD_NAD(P)-BINDING OXIDOREDUCTASE FAMILY PROTEIN"/>
    <property type="match status" value="1"/>
</dbReference>
<dbReference type="RefSeq" id="WP_013537162.1">
    <property type="nucleotide sequence ID" value="NC_014926.1"/>
</dbReference>
<evidence type="ECO:0000259" key="3">
    <source>
        <dbReference type="Pfam" id="PF00890"/>
    </source>
</evidence>
<evidence type="ECO:0000313" key="6">
    <source>
        <dbReference type="Proteomes" id="UP000006362"/>
    </source>
</evidence>
<dbReference type="OrthoDB" id="9772594at2"/>
<dbReference type="EMBL" id="CP002444">
    <property type="protein sequence ID" value="ADU96376.1"/>
    <property type="molecule type" value="Genomic_DNA"/>
</dbReference>
<keyword evidence="2" id="KW-0560">Oxidoreductase</keyword>
<sequence length="519" mass="57305">MKVEVEVKVPVDSTLEAQLEKLGLTGDYTVLRRSIDSRKKPTFVYRLLFDLPEERAKELISSGVAREHKPVPDFTVPKVPKKKRVLVVGAGPAGLFAALTLARAGLEVVVVERGKPVEERVKDVSRFWKYRRLNENSNVQFGEGGAGTFSDGKLTTRLKDPKKHFVYKVLVECGAPEEILYSSKPHLGTDKLREVIPNLRRKLSSMGVEFRFSTLLGGLELDSGRVVEATFTELSSGRSYSEEFDFYFLAVGNGARDTFSLLKEAGVALEAKPFAVGLRVIHRQKTINRLQYGRRWFKNPKLPPADYAFTFRSSSGRGVYTFCMCPGGYVICASSEKNTVVCNGMSNFARDSGYANSAVVVQLFPADFDNDPFKAIEFQRALERAAFVMGGGNYAMPAQRVWDFLEGCSSSELIEGGYIPEIKGARLDRLLPPEISVPLKEAFSYWRERYSFFVPSNATLVGVETRTSSPVRIVRDELFRSVSAGNLYPIGEGAGYAGGITSSAVDGINAAVALVESLL</sequence>
<accession>E8T4W4</accession>
<dbReference type="eggNOG" id="COG2509">
    <property type="taxonomic scope" value="Bacteria"/>
</dbReference>